<feature type="transmembrane region" description="Helical" evidence="5">
    <location>
        <begin position="35"/>
        <end position="56"/>
    </location>
</feature>
<evidence type="ECO:0000256" key="5">
    <source>
        <dbReference type="SAM" id="Phobius"/>
    </source>
</evidence>
<dbReference type="GO" id="GO:0016020">
    <property type="term" value="C:membrane"/>
    <property type="evidence" value="ECO:0007669"/>
    <property type="project" value="UniProtKB-SubCell"/>
</dbReference>
<evidence type="ECO:0000256" key="4">
    <source>
        <dbReference type="ARBA" id="ARBA00023136"/>
    </source>
</evidence>
<dbReference type="Proteomes" id="UP000219689">
    <property type="component" value="Unassembled WGS sequence"/>
</dbReference>
<name>A0A2A5QX92_9EURY</name>
<dbReference type="AlphaFoldDB" id="A0A2A5QX92"/>
<feature type="transmembrane region" description="Helical" evidence="5">
    <location>
        <begin position="151"/>
        <end position="178"/>
    </location>
</feature>
<dbReference type="OrthoDB" id="176401at2157"/>
<evidence type="ECO:0000313" key="8">
    <source>
        <dbReference type="Proteomes" id="UP000219689"/>
    </source>
</evidence>
<evidence type="ECO:0000256" key="1">
    <source>
        <dbReference type="ARBA" id="ARBA00004141"/>
    </source>
</evidence>
<comment type="subcellular location">
    <subcellularLocation>
        <location evidence="1">Membrane</location>
        <topology evidence="1">Multi-pass membrane protein</topology>
    </subcellularLocation>
</comment>
<evidence type="ECO:0000259" key="6">
    <source>
        <dbReference type="Pfam" id="PF04893"/>
    </source>
</evidence>
<evidence type="ECO:0000256" key="2">
    <source>
        <dbReference type="ARBA" id="ARBA00022692"/>
    </source>
</evidence>
<protein>
    <recommendedName>
        <fullName evidence="6">Yip1 domain-containing protein</fullName>
    </recommendedName>
</protein>
<dbReference type="EMBL" id="NXNI01000001">
    <property type="protein sequence ID" value="PCR91369.1"/>
    <property type="molecule type" value="Genomic_DNA"/>
</dbReference>
<organism evidence="7 8">
    <name type="scientific">Natrinema ejinorense</name>
    <dbReference type="NCBI Taxonomy" id="373386"/>
    <lineage>
        <taxon>Archaea</taxon>
        <taxon>Methanobacteriati</taxon>
        <taxon>Methanobacteriota</taxon>
        <taxon>Stenosarchaea group</taxon>
        <taxon>Halobacteria</taxon>
        <taxon>Halobacteriales</taxon>
        <taxon>Natrialbaceae</taxon>
        <taxon>Natrinema</taxon>
    </lineage>
</organism>
<sequence>MNLLQQWKGVSSYMINDPGTFFSQYNEKHGVGYPLQFLLVTSLVSMLIPALLSILLNLSSPATAALGALIILGLGLVTWLGAVIEALLVHLVAMAFGKRDVATTLEAYAFPAIVRHGLWWIPIVNLALGLYGWYLQIKALAAFHDLSTGKALVAAVIGALLYVPALIVVAAVIATFVFELGSSTGVGAGAGV</sequence>
<dbReference type="InterPro" id="IPR006977">
    <property type="entry name" value="Yip1_dom"/>
</dbReference>
<dbReference type="Pfam" id="PF04893">
    <property type="entry name" value="Yip1"/>
    <property type="match status" value="1"/>
</dbReference>
<proteinExistence type="predicted"/>
<feature type="transmembrane region" description="Helical" evidence="5">
    <location>
        <begin position="68"/>
        <end position="97"/>
    </location>
</feature>
<keyword evidence="3 5" id="KW-1133">Transmembrane helix</keyword>
<keyword evidence="8" id="KW-1185">Reference proteome</keyword>
<accession>A0A2A5QX92</accession>
<evidence type="ECO:0000256" key="3">
    <source>
        <dbReference type="ARBA" id="ARBA00022989"/>
    </source>
</evidence>
<dbReference type="RefSeq" id="WP_097380309.1">
    <property type="nucleotide sequence ID" value="NZ_NXNI01000001.1"/>
</dbReference>
<comment type="caution">
    <text evidence="7">The sequence shown here is derived from an EMBL/GenBank/DDBJ whole genome shotgun (WGS) entry which is preliminary data.</text>
</comment>
<keyword evidence="4 5" id="KW-0472">Membrane</keyword>
<keyword evidence="2 5" id="KW-0812">Transmembrane</keyword>
<evidence type="ECO:0000313" key="7">
    <source>
        <dbReference type="EMBL" id="PCR91369.1"/>
    </source>
</evidence>
<feature type="domain" description="Yip1" evidence="6">
    <location>
        <begin position="16"/>
        <end position="164"/>
    </location>
</feature>
<feature type="transmembrane region" description="Helical" evidence="5">
    <location>
        <begin position="117"/>
        <end position="135"/>
    </location>
</feature>
<reference evidence="7 8" key="1">
    <citation type="submission" date="2017-09" db="EMBL/GenBank/DDBJ databases">
        <title>Genome sequences of Natrinema ejinorence JCM 13890T.</title>
        <authorList>
            <person name="Roh S.W."/>
            <person name="Kim Y.B."/>
            <person name="Kim J.Y."/>
        </authorList>
    </citation>
    <scope>NUCLEOTIDE SEQUENCE [LARGE SCALE GENOMIC DNA]</scope>
    <source>
        <strain evidence="7 8">JCM 13890</strain>
    </source>
</reference>
<gene>
    <name evidence="7" type="ORF">CP557_13050</name>
</gene>